<dbReference type="SUPFAM" id="SSF51621">
    <property type="entry name" value="Phosphoenolpyruvate/pyruvate domain"/>
    <property type="match status" value="1"/>
</dbReference>
<dbReference type="CDD" id="cd06557">
    <property type="entry name" value="KPHMT-like"/>
    <property type="match status" value="1"/>
</dbReference>
<keyword evidence="3 5" id="KW-0566">Pantothenate biosynthesis</keyword>
<dbReference type="NCBIfam" id="NF001452">
    <property type="entry name" value="PRK00311.1"/>
    <property type="match status" value="1"/>
</dbReference>
<gene>
    <name evidence="5 6" type="primary">panB</name>
    <name evidence="6" type="ORF">ACFSUL_01835</name>
</gene>
<comment type="similarity">
    <text evidence="1 5">Belongs to the PanB family.</text>
</comment>
<dbReference type="Pfam" id="PF02548">
    <property type="entry name" value="Pantoate_transf"/>
    <property type="match status" value="1"/>
</dbReference>
<comment type="catalytic activity">
    <reaction evidence="5">
        <text>(6R)-5,10-methylene-5,6,7,8-tetrahydrofolate + 3-methyl-2-oxobutanoate + H2O = 2-dehydropantoate + (6S)-5,6,7,8-tetrahydrofolate</text>
        <dbReference type="Rhea" id="RHEA:11824"/>
        <dbReference type="ChEBI" id="CHEBI:11561"/>
        <dbReference type="ChEBI" id="CHEBI:11851"/>
        <dbReference type="ChEBI" id="CHEBI:15377"/>
        <dbReference type="ChEBI" id="CHEBI:15636"/>
        <dbReference type="ChEBI" id="CHEBI:57453"/>
        <dbReference type="EC" id="2.1.2.11"/>
    </reaction>
</comment>
<feature type="binding site" evidence="5">
    <location>
        <position position="112"/>
    </location>
    <ligand>
        <name>3-methyl-2-oxobutanoate</name>
        <dbReference type="ChEBI" id="CHEBI:11851"/>
    </ligand>
</feature>
<accession>A0ABW5RLD5</accession>
<dbReference type="PANTHER" id="PTHR20881">
    <property type="entry name" value="3-METHYL-2-OXOBUTANOATE HYDROXYMETHYLTRANSFERASE"/>
    <property type="match status" value="1"/>
</dbReference>
<evidence type="ECO:0000256" key="2">
    <source>
        <dbReference type="ARBA" id="ARBA00011424"/>
    </source>
</evidence>
<feature type="binding site" evidence="5">
    <location>
        <position position="82"/>
    </location>
    <ligand>
        <name>Mg(2+)</name>
        <dbReference type="ChEBI" id="CHEBI:18420"/>
    </ligand>
</feature>
<dbReference type="EC" id="2.1.2.11" evidence="5"/>
<keyword evidence="4 5" id="KW-0808">Transferase</keyword>
<dbReference type="PIRSF" id="PIRSF000388">
    <property type="entry name" value="Pantoate_hydroxy_MeTrfase"/>
    <property type="match status" value="1"/>
</dbReference>
<comment type="function">
    <text evidence="5">Catalyzes the reversible reaction in which hydroxymethyl group from 5,10-methylenetetrahydrofolate is transferred onto alpha-ketoisovalerate to form ketopantoate.</text>
</comment>
<dbReference type="Proteomes" id="UP001597506">
    <property type="component" value="Unassembled WGS sequence"/>
</dbReference>
<evidence type="ECO:0000256" key="3">
    <source>
        <dbReference type="ARBA" id="ARBA00022655"/>
    </source>
</evidence>
<evidence type="ECO:0000256" key="1">
    <source>
        <dbReference type="ARBA" id="ARBA00008676"/>
    </source>
</evidence>
<evidence type="ECO:0000256" key="4">
    <source>
        <dbReference type="ARBA" id="ARBA00022679"/>
    </source>
</evidence>
<feature type="binding site" evidence="5">
    <location>
        <position position="82"/>
    </location>
    <ligand>
        <name>3-methyl-2-oxobutanoate</name>
        <dbReference type="ChEBI" id="CHEBI:11851"/>
    </ligand>
</feature>
<keyword evidence="7" id="KW-1185">Reference proteome</keyword>
<keyword evidence="5" id="KW-0963">Cytoplasm</keyword>
<organism evidence="6 7">
    <name type="scientific">Bacillus seohaeanensis</name>
    <dbReference type="NCBI Taxonomy" id="284580"/>
    <lineage>
        <taxon>Bacteria</taxon>
        <taxon>Bacillati</taxon>
        <taxon>Bacillota</taxon>
        <taxon>Bacilli</taxon>
        <taxon>Bacillales</taxon>
        <taxon>Bacillaceae</taxon>
        <taxon>Bacillus</taxon>
    </lineage>
</organism>
<dbReference type="HAMAP" id="MF_00156">
    <property type="entry name" value="PanB"/>
    <property type="match status" value="1"/>
</dbReference>
<protein>
    <recommendedName>
        <fullName evidence="5">3-methyl-2-oxobutanoate hydroxymethyltransferase</fullName>
        <ecNumber evidence="5">2.1.2.11</ecNumber>
    </recommendedName>
    <alternativeName>
        <fullName evidence="5">Ketopantoate hydroxymethyltransferase</fullName>
        <shortName evidence="5">KPHMT</shortName>
    </alternativeName>
</protein>
<reference evidence="7" key="1">
    <citation type="journal article" date="2019" name="Int. J. Syst. Evol. Microbiol.">
        <title>The Global Catalogue of Microorganisms (GCM) 10K type strain sequencing project: providing services to taxonomists for standard genome sequencing and annotation.</title>
        <authorList>
            <consortium name="The Broad Institute Genomics Platform"/>
            <consortium name="The Broad Institute Genome Sequencing Center for Infectious Disease"/>
            <person name="Wu L."/>
            <person name="Ma J."/>
        </authorList>
    </citation>
    <scope>NUCLEOTIDE SEQUENCE [LARGE SCALE GENOMIC DNA]</scope>
    <source>
        <strain evidence="7">KCTC 3913</strain>
    </source>
</reference>
<keyword evidence="5" id="KW-0460">Magnesium</keyword>
<feature type="active site" description="Proton acceptor" evidence="5">
    <location>
        <position position="181"/>
    </location>
</feature>
<evidence type="ECO:0000256" key="5">
    <source>
        <dbReference type="HAMAP-Rule" id="MF_00156"/>
    </source>
</evidence>
<dbReference type="InterPro" id="IPR015813">
    <property type="entry name" value="Pyrv/PenolPyrv_kinase-like_dom"/>
</dbReference>
<proteinExistence type="inferred from homology"/>
<dbReference type="InterPro" id="IPR003700">
    <property type="entry name" value="Pantoate_hydroxy_MeTrfase"/>
</dbReference>
<feature type="binding site" evidence="5">
    <location>
        <position position="114"/>
    </location>
    <ligand>
        <name>Mg(2+)</name>
        <dbReference type="ChEBI" id="CHEBI:18420"/>
    </ligand>
</feature>
<evidence type="ECO:0000313" key="6">
    <source>
        <dbReference type="EMBL" id="MFD2679483.1"/>
    </source>
</evidence>
<dbReference type="InterPro" id="IPR040442">
    <property type="entry name" value="Pyrv_kinase-like_dom_sf"/>
</dbReference>
<comment type="subcellular location">
    <subcellularLocation>
        <location evidence="5">Cytoplasm</location>
    </subcellularLocation>
</comment>
<dbReference type="PANTHER" id="PTHR20881:SF0">
    <property type="entry name" value="3-METHYL-2-OXOBUTANOATE HYDROXYMETHYLTRANSFERASE"/>
    <property type="match status" value="1"/>
</dbReference>
<dbReference type="GO" id="GO:0003864">
    <property type="term" value="F:3-methyl-2-oxobutanoate hydroxymethyltransferase activity"/>
    <property type="evidence" value="ECO:0007669"/>
    <property type="project" value="UniProtKB-EC"/>
</dbReference>
<comment type="cofactor">
    <cofactor evidence="5">
        <name>Mg(2+)</name>
        <dbReference type="ChEBI" id="CHEBI:18420"/>
    </cofactor>
    <text evidence="5">Binds 1 Mg(2+) ion per subunit.</text>
</comment>
<dbReference type="EMBL" id="JBHUMF010000004">
    <property type="protein sequence ID" value="MFD2679483.1"/>
    <property type="molecule type" value="Genomic_DNA"/>
</dbReference>
<feature type="binding site" evidence="5">
    <location>
        <position position="43"/>
    </location>
    <ligand>
        <name>Mg(2+)</name>
        <dbReference type="ChEBI" id="CHEBI:18420"/>
    </ligand>
</feature>
<keyword evidence="5" id="KW-0479">Metal-binding</keyword>
<feature type="binding site" evidence="5">
    <location>
        <begin position="43"/>
        <end position="44"/>
    </location>
    <ligand>
        <name>3-methyl-2-oxobutanoate</name>
        <dbReference type="ChEBI" id="CHEBI:11851"/>
    </ligand>
</feature>
<sequence>MKQTTDFLKMKKDDRRITMLTAYDYPSAKLAQEAGVDLILVGDSLGMVVLGYDSTIPVTTEDMVHHTKAVKRGAKDTFIVTDMPFMTYHLSREETLKTAATLMQEGGANAVKVEGGEHVIEMIKALTSAGIPTVAHLGLTPQSVGVLGGYKVQGKTAETARKLVEDAKECEKAGAFALVLECVPKQIAKEVSESITIPTIGIGAGDETDGQVLVFHDLITYGVERVPKFVKQYSNINEVVLSSIRSYVEDVQHRKFPSEEHTFKMKEEELKSLYGGVK</sequence>
<dbReference type="RefSeq" id="WP_377932171.1">
    <property type="nucleotide sequence ID" value="NZ_JBHUMF010000004.1"/>
</dbReference>
<name>A0ABW5RLD5_9BACI</name>
<comment type="caution">
    <text evidence="6">The sequence shown here is derived from an EMBL/GenBank/DDBJ whole genome shotgun (WGS) entry which is preliminary data.</text>
</comment>
<comment type="pathway">
    <text evidence="5">Cofactor biosynthesis; (R)-pantothenate biosynthesis; (R)-pantoate from 3-methyl-2-oxobutanoate: step 1/2.</text>
</comment>
<evidence type="ECO:0000313" key="7">
    <source>
        <dbReference type="Proteomes" id="UP001597506"/>
    </source>
</evidence>
<dbReference type="Gene3D" id="3.20.20.60">
    <property type="entry name" value="Phosphoenolpyruvate-binding domains"/>
    <property type="match status" value="1"/>
</dbReference>
<dbReference type="NCBIfam" id="TIGR00222">
    <property type="entry name" value="panB"/>
    <property type="match status" value="1"/>
</dbReference>
<comment type="subunit">
    <text evidence="2 5">Homodecamer; pentamer of dimers.</text>
</comment>